<dbReference type="Gene3D" id="3.30.160.60">
    <property type="entry name" value="Classic Zinc Finger"/>
    <property type="match status" value="1"/>
</dbReference>
<dbReference type="EMBL" id="BPLR01000401">
    <property type="protein sequence ID" value="GIY94530.1"/>
    <property type="molecule type" value="Genomic_DNA"/>
</dbReference>
<dbReference type="Proteomes" id="UP001054945">
    <property type="component" value="Unassembled WGS sequence"/>
</dbReference>
<dbReference type="GO" id="GO:0008270">
    <property type="term" value="F:zinc ion binding"/>
    <property type="evidence" value="ECO:0007669"/>
    <property type="project" value="UniProtKB-KW"/>
</dbReference>
<keyword evidence="1" id="KW-0863">Zinc-finger</keyword>
<dbReference type="PROSITE" id="PS00028">
    <property type="entry name" value="ZINC_FINGER_C2H2_1"/>
    <property type="match status" value="1"/>
</dbReference>
<dbReference type="InterPro" id="IPR036236">
    <property type="entry name" value="Znf_C2H2_sf"/>
</dbReference>
<comment type="caution">
    <text evidence="3">The sequence shown here is derived from an EMBL/GenBank/DDBJ whole genome shotgun (WGS) entry which is preliminary data.</text>
</comment>
<evidence type="ECO:0000259" key="2">
    <source>
        <dbReference type="PROSITE" id="PS50157"/>
    </source>
</evidence>
<keyword evidence="1" id="KW-0479">Metal-binding</keyword>
<feature type="domain" description="C2H2-type" evidence="2">
    <location>
        <begin position="79"/>
        <end position="102"/>
    </location>
</feature>
<evidence type="ECO:0000313" key="4">
    <source>
        <dbReference type="Proteomes" id="UP001054945"/>
    </source>
</evidence>
<accession>A0AAV4XKR2</accession>
<protein>
    <recommendedName>
        <fullName evidence="2">C2H2-type domain-containing protein</fullName>
    </recommendedName>
</protein>
<gene>
    <name evidence="3" type="primary">AVEN_232934_1</name>
    <name evidence="3" type="ORF">CEXT_338341</name>
</gene>
<keyword evidence="4" id="KW-1185">Reference proteome</keyword>
<dbReference type="SMART" id="SM00355">
    <property type="entry name" value="ZnF_C2H2"/>
    <property type="match status" value="1"/>
</dbReference>
<keyword evidence="1" id="KW-0862">Zinc</keyword>
<dbReference type="SUPFAM" id="SSF57667">
    <property type="entry name" value="beta-beta-alpha zinc fingers"/>
    <property type="match status" value="1"/>
</dbReference>
<organism evidence="3 4">
    <name type="scientific">Caerostris extrusa</name>
    <name type="common">Bark spider</name>
    <name type="synonym">Caerostris bankana</name>
    <dbReference type="NCBI Taxonomy" id="172846"/>
    <lineage>
        <taxon>Eukaryota</taxon>
        <taxon>Metazoa</taxon>
        <taxon>Ecdysozoa</taxon>
        <taxon>Arthropoda</taxon>
        <taxon>Chelicerata</taxon>
        <taxon>Arachnida</taxon>
        <taxon>Araneae</taxon>
        <taxon>Araneomorphae</taxon>
        <taxon>Entelegynae</taxon>
        <taxon>Araneoidea</taxon>
        <taxon>Araneidae</taxon>
        <taxon>Caerostris</taxon>
    </lineage>
</organism>
<name>A0AAV4XKR2_CAEEX</name>
<dbReference type="PROSITE" id="PS50157">
    <property type="entry name" value="ZINC_FINGER_C2H2_2"/>
    <property type="match status" value="1"/>
</dbReference>
<dbReference type="InterPro" id="IPR013087">
    <property type="entry name" value="Znf_C2H2_type"/>
</dbReference>
<evidence type="ECO:0000313" key="3">
    <source>
        <dbReference type="EMBL" id="GIY94530.1"/>
    </source>
</evidence>
<proteinExistence type="predicted"/>
<dbReference type="AlphaFoldDB" id="A0AAV4XKR2"/>
<evidence type="ECO:0000256" key="1">
    <source>
        <dbReference type="PROSITE-ProRule" id="PRU00042"/>
    </source>
</evidence>
<reference evidence="3 4" key="1">
    <citation type="submission" date="2021-06" db="EMBL/GenBank/DDBJ databases">
        <title>Caerostris extrusa draft genome.</title>
        <authorList>
            <person name="Kono N."/>
            <person name="Arakawa K."/>
        </authorList>
    </citation>
    <scope>NUCLEOTIDE SEQUENCE [LARGE SCALE GENOMIC DNA]</scope>
</reference>
<sequence>MGDTSTMHDIEEYMASFSNTNGNSTNSLINLDSSSDEVEIIQELKINLDNHQCDLCCKGTFLVNKLLQFGGVLNDKLKHACDICNQGFKTKSSLTKHKKLHAQGVINENSDIEIELEIPTKKTSVKVNGLSESVMCKDYDMIYGILLHFSQYSGEPPYNIDLCQVVSNFDEFFEPSITESCNEAVYAW</sequence>